<dbReference type="EMBL" id="JAUIQD010000001">
    <property type="protein sequence ID" value="KAK3363666.1"/>
    <property type="molecule type" value="Genomic_DNA"/>
</dbReference>
<proteinExistence type="inferred from homology"/>
<evidence type="ECO:0000313" key="8">
    <source>
        <dbReference type="EMBL" id="KAK3363666.1"/>
    </source>
</evidence>
<dbReference type="GO" id="GO:0015606">
    <property type="term" value="F:spermidine transmembrane transporter activity"/>
    <property type="evidence" value="ECO:0007669"/>
    <property type="project" value="TreeGrafter"/>
</dbReference>
<comment type="caution">
    <text evidence="8">The sequence shown here is derived from an EMBL/GenBank/DDBJ whole genome shotgun (WGS) entry which is preliminary data.</text>
</comment>
<evidence type="ECO:0000256" key="6">
    <source>
        <dbReference type="ARBA" id="ARBA00023136"/>
    </source>
</evidence>
<evidence type="ECO:0000313" key="9">
    <source>
        <dbReference type="Proteomes" id="UP001275084"/>
    </source>
</evidence>
<feature type="transmembrane region" description="Helical" evidence="7">
    <location>
        <begin position="386"/>
        <end position="406"/>
    </location>
</feature>
<dbReference type="Proteomes" id="UP001275084">
    <property type="component" value="Unassembled WGS sequence"/>
</dbReference>
<reference evidence="8" key="2">
    <citation type="submission" date="2023-06" db="EMBL/GenBank/DDBJ databases">
        <authorList>
            <consortium name="Lawrence Berkeley National Laboratory"/>
            <person name="Haridas S."/>
            <person name="Hensen N."/>
            <person name="Bonometti L."/>
            <person name="Westerberg I."/>
            <person name="Brannstrom I.O."/>
            <person name="Guillou S."/>
            <person name="Cros-Aarteil S."/>
            <person name="Calhoun S."/>
            <person name="Kuo A."/>
            <person name="Mondo S."/>
            <person name="Pangilinan J."/>
            <person name="Riley R."/>
            <person name="Labutti K."/>
            <person name="Andreopoulos B."/>
            <person name="Lipzen A."/>
            <person name="Chen C."/>
            <person name="Yanf M."/>
            <person name="Daum C."/>
            <person name="Ng V."/>
            <person name="Clum A."/>
            <person name="Steindorff A."/>
            <person name="Ohm R."/>
            <person name="Martin F."/>
            <person name="Silar P."/>
            <person name="Natvig D."/>
            <person name="Lalanne C."/>
            <person name="Gautier V."/>
            <person name="Ament-Velasquez S.L."/>
            <person name="Kruys A."/>
            <person name="Hutchinson M.I."/>
            <person name="Powell A.J."/>
            <person name="Barry K."/>
            <person name="Miller A.N."/>
            <person name="Grigoriev I.V."/>
            <person name="Debuchy R."/>
            <person name="Gladieux P."/>
            <person name="Thoren M.H."/>
            <person name="Johannesson H."/>
        </authorList>
    </citation>
    <scope>NUCLEOTIDE SEQUENCE</scope>
    <source>
        <strain evidence="8">CBS 955.72</strain>
    </source>
</reference>
<feature type="transmembrane region" description="Helical" evidence="7">
    <location>
        <begin position="113"/>
        <end position="131"/>
    </location>
</feature>
<evidence type="ECO:0000256" key="3">
    <source>
        <dbReference type="ARBA" id="ARBA00022448"/>
    </source>
</evidence>
<feature type="transmembrane region" description="Helical" evidence="7">
    <location>
        <begin position="185"/>
        <end position="208"/>
    </location>
</feature>
<evidence type="ECO:0000256" key="2">
    <source>
        <dbReference type="ARBA" id="ARBA00006434"/>
    </source>
</evidence>
<accession>A0AAJ0HVT9</accession>
<keyword evidence="6 7" id="KW-0472">Membrane</keyword>
<feature type="transmembrane region" description="Helical" evidence="7">
    <location>
        <begin position="412"/>
        <end position="433"/>
    </location>
</feature>
<feature type="transmembrane region" description="Helical" evidence="7">
    <location>
        <begin position="220"/>
        <end position="238"/>
    </location>
</feature>
<dbReference type="AlphaFoldDB" id="A0AAJ0HVT9"/>
<feature type="transmembrane region" description="Helical" evidence="7">
    <location>
        <begin position="345"/>
        <end position="365"/>
    </location>
</feature>
<dbReference type="InterPro" id="IPR001734">
    <property type="entry name" value="Na/solute_symporter"/>
</dbReference>
<gene>
    <name evidence="8" type="ORF">B0T25DRAFT_597002</name>
</gene>
<evidence type="ECO:0008006" key="10">
    <source>
        <dbReference type="Google" id="ProtNLM"/>
    </source>
</evidence>
<feature type="transmembrane region" description="Helical" evidence="7">
    <location>
        <begin position="294"/>
        <end position="325"/>
    </location>
</feature>
<feature type="transmembrane region" description="Helical" evidence="7">
    <location>
        <begin position="152"/>
        <end position="173"/>
    </location>
</feature>
<evidence type="ECO:0000256" key="5">
    <source>
        <dbReference type="ARBA" id="ARBA00022989"/>
    </source>
</evidence>
<feature type="transmembrane region" description="Helical" evidence="7">
    <location>
        <begin position="12"/>
        <end position="31"/>
    </location>
</feature>
<dbReference type="Gene3D" id="1.20.1730.10">
    <property type="entry name" value="Sodium/glucose cotransporter"/>
    <property type="match status" value="1"/>
</dbReference>
<keyword evidence="3" id="KW-0813">Transport</keyword>
<feature type="transmembrane region" description="Helical" evidence="7">
    <location>
        <begin position="485"/>
        <end position="512"/>
    </location>
</feature>
<protein>
    <recommendedName>
        <fullName evidence="10">Urea transporter</fullName>
    </recommendedName>
</protein>
<evidence type="ECO:0000256" key="4">
    <source>
        <dbReference type="ARBA" id="ARBA00022692"/>
    </source>
</evidence>
<organism evidence="8 9">
    <name type="scientific">Lasiosphaeria hispida</name>
    <dbReference type="NCBI Taxonomy" id="260671"/>
    <lineage>
        <taxon>Eukaryota</taxon>
        <taxon>Fungi</taxon>
        <taxon>Dikarya</taxon>
        <taxon>Ascomycota</taxon>
        <taxon>Pezizomycotina</taxon>
        <taxon>Sordariomycetes</taxon>
        <taxon>Sordariomycetidae</taxon>
        <taxon>Sordariales</taxon>
        <taxon>Lasiosphaeriaceae</taxon>
        <taxon>Lasiosphaeria</taxon>
    </lineage>
</organism>
<keyword evidence="4 7" id="KW-0812">Transmembrane</keyword>
<feature type="non-terminal residue" evidence="8">
    <location>
        <position position="565"/>
    </location>
</feature>
<feature type="transmembrane region" description="Helical" evidence="7">
    <location>
        <begin position="445"/>
        <end position="465"/>
    </location>
</feature>
<comment type="similarity">
    <text evidence="2">Belongs to the sodium:solute symporter (SSF) (TC 2.A.21) family.</text>
</comment>
<dbReference type="PANTHER" id="PTHR48086">
    <property type="entry name" value="SODIUM/PROLINE SYMPORTER-RELATED"/>
    <property type="match status" value="1"/>
</dbReference>
<feature type="transmembrane region" description="Helical" evidence="7">
    <location>
        <begin position="258"/>
        <end position="282"/>
    </location>
</feature>
<name>A0AAJ0HVT9_9PEZI</name>
<evidence type="ECO:0000256" key="7">
    <source>
        <dbReference type="SAM" id="Phobius"/>
    </source>
</evidence>
<dbReference type="InterPro" id="IPR038377">
    <property type="entry name" value="Na/Glc_symporter_sf"/>
</dbReference>
<dbReference type="InterPro" id="IPR050277">
    <property type="entry name" value="Sodium:Solute_Symporter"/>
</dbReference>
<dbReference type="GO" id="GO:0005886">
    <property type="term" value="C:plasma membrane"/>
    <property type="evidence" value="ECO:0007669"/>
    <property type="project" value="TreeGrafter"/>
</dbReference>
<comment type="subcellular location">
    <subcellularLocation>
        <location evidence="1">Membrane</location>
        <topology evidence="1">Multi-pass membrane protein</topology>
    </subcellularLocation>
</comment>
<evidence type="ECO:0000256" key="1">
    <source>
        <dbReference type="ARBA" id="ARBA00004141"/>
    </source>
</evidence>
<keyword evidence="5 7" id="KW-1133">Transmembrane helix</keyword>
<sequence length="565" mass="60903">MGQPSFQASNAIIYVTYGAFLIIGTGIAWRMRNQSKGEFLSGNRTQTAFPLALNFIASGDKSRWLQPPSPCLLASIRGREREEVKGESQRPSLGSGILFAYPQLATIAGVQGVVIYALSSGLPLLIFAALGPIIRRKCPEGFVLTEWTRQRYGVVAALYLSFMTLLTLFLYMVSELSAIGQVVTLLTGLDGLPIIIVECIITTIYTSLGGFRISFITDNVQGAMVVGLIVIAAIAIGVETKIDTSLIEPSGLLKPSLLGWQLLYILPVAILTNDFFLSSFWLRTFASKTDRDLWIGISIAVVAILIIVTLVGSTGLIAAWAGIYPGDPENPVDGAVAFFALLEQLPAWVVGFVLVMSVTLSTAAFDSLQSAMVSSASNDFFRNRLNIWWIRGGVVIIIIPVVVLAIRAPSILQIYLISDLISAATIPVLVIGLSDRFYWWRGFEVIVGGLGGIFTIFLFGTVYYGNALDGARLILLEQGLFQEGWGAFGAFVAAPVGGVLWGFGGLALRLAVQFGIAKAKGQRFDALDRPAYLDEHGEDEIDGVGEETVIVHETPGLGKGNGKFF</sequence>
<reference evidence="8" key="1">
    <citation type="journal article" date="2023" name="Mol. Phylogenet. Evol.">
        <title>Genome-scale phylogeny and comparative genomics of the fungal order Sordariales.</title>
        <authorList>
            <person name="Hensen N."/>
            <person name="Bonometti L."/>
            <person name="Westerberg I."/>
            <person name="Brannstrom I.O."/>
            <person name="Guillou S."/>
            <person name="Cros-Aarteil S."/>
            <person name="Calhoun S."/>
            <person name="Haridas S."/>
            <person name="Kuo A."/>
            <person name="Mondo S."/>
            <person name="Pangilinan J."/>
            <person name="Riley R."/>
            <person name="LaButti K."/>
            <person name="Andreopoulos B."/>
            <person name="Lipzen A."/>
            <person name="Chen C."/>
            <person name="Yan M."/>
            <person name="Daum C."/>
            <person name="Ng V."/>
            <person name="Clum A."/>
            <person name="Steindorff A."/>
            <person name="Ohm R.A."/>
            <person name="Martin F."/>
            <person name="Silar P."/>
            <person name="Natvig D.O."/>
            <person name="Lalanne C."/>
            <person name="Gautier V."/>
            <person name="Ament-Velasquez S.L."/>
            <person name="Kruys A."/>
            <person name="Hutchinson M.I."/>
            <person name="Powell A.J."/>
            <person name="Barry K."/>
            <person name="Miller A.N."/>
            <person name="Grigoriev I.V."/>
            <person name="Debuchy R."/>
            <person name="Gladieux P."/>
            <person name="Hiltunen Thoren M."/>
            <person name="Johannesson H."/>
        </authorList>
    </citation>
    <scope>NUCLEOTIDE SEQUENCE</scope>
    <source>
        <strain evidence="8">CBS 955.72</strain>
    </source>
</reference>
<dbReference type="PANTHER" id="PTHR48086:SF10">
    <property type="entry name" value="AGR155CP"/>
    <property type="match status" value="1"/>
</dbReference>
<dbReference type="PROSITE" id="PS50283">
    <property type="entry name" value="NA_SOLUT_SYMP_3"/>
    <property type="match status" value="1"/>
</dbReference>
<keyword evidence="9" id="KW-1185">Reference proteome</keyword>